<evidence type="ECO:0000313" key="3">
    <source>
        <dbReference type="EMBL" id="KAA1157431.1"/>
    </source>
</evidence>
<dbReference type="EMBL" id="SEUJ01000077">
    <property type="protein sequence ID" value="KAA1150978.1"/>
    <property type="molecule type" value="Genomic_DNA"/>
</dbReference>
<reference evidence="4 5" key="1">
    <citation type="submission" date="2019-01" db="EMBL/GenBank/DDBJ databases">
        <title>Genome sequences of marine Pseudoalteromonas species.</title>
        <authorList>
            <person name="Boraston A.B."/>
            <person name="Hehemann J.-H."/>
            <person name="Vickers C.J."/>
            <person name="Salama-Alber O."/>
            <person name="Abe K."/>
            <person name="Hettle A.J."/>
        </authorList>
    </citation>
    <scope>NUCLEOTIDE SEQUENCE [LARGE SCALE GENOMIC DNA]</scope>
    <source>
        <strain evidence="3 5">PS42</strain>
        <strain evidence="2 4">PS47</strain>
    </source>
</reference>
<sequence length="250" mass="26811">MYKGHKVAVVIPALNEEQAISIVVRNLITLMFDEQAVIDNVIVCDNGSTDNTAKVATANGAQVVHQSTPGYGIACLTAIAKLPSCDIVLFVDGDDSCFVDQALSLLNGIVNGDDLAIGSRTLGTIENGALTKPQLFGNWLSSHLITLFWQQKITDLGPFRAIRFSSLHTLNMADTSFGWTVEMQVKAIILGMQVSEYAVDSKVRIGQSKISGTVMGSIKAGIGILSMIATLFIRQSSVKNTAQLKGSEYE</sequence>
<feature type="domain" description="Glycosyltransferase 2-like" evidence="1">
    <location>
        <begin position="9"/>
        <end position="167"/>
    </location>
</feature>
<dbReference type="Gene3D" id="3.90.550.10">
    <property type="entry name" value="Spore Coat Polysaccharide Biosynthesis Protein SpsA, Chain A"/>
    <property type="match status" value="1"/>
</dbReference>
<dbReference type="RefSeq" id="WP_007378780.1">
    <property type="nucleotide sequence ID" value="NZ_JBBMQV010000055.1"/>
</dbReference>
<dbReference type="PANTHER" id="PTHR48090:SF7">
    <property type="entry name" value="RFBJ PROTEIN"/>
    <property type="match status" value="1"/>
</dbReference>
<name>A0A833AEP7_9GAMM</name>
<evidence type="ECO:0000259" key="1">
    <source>
        <dbReference type="Pfam" id="PF00535"/>
    </source>
</evidence>
<evidence type="ECO:0000313" key="4">
    <source>
        <dbReference type="Proteomes" id="UP000322915"/>
    </source>
</evidence>
<evidence type="ECO:0000313" key="2">
    <source>
        <dbReference type="EMBL" id="KAA1150978.1"/>
    </source>
</evidence>
<organism evidence="3 5">
    <name type="scientific">Pseudoalteromonas fuliginea</name>
    <dbReference type="NCBI Taxonomy" id="1872678"/>
    <lineage>
        <taxon>Bacteria</taxon>
        <taxon>Pseudomonadati</taxon>
        <taxon>Pseudomonadota</taxon>
        <taxon>Gammaproteobacteria</taxon>
        <taxon>Alteromonadales</taxon>
        <taxon>Pseudoalteromonadaceae</taxon>
        <taxon>Pseudoalteromonas</taxon>
    </lineage>
</organism>
<dbReference type="InterPro" id="IPR050256">
    <property type="entry name" value="Glycosyltransferase_2"/>
</dbReference>
<dbReference type="Proteomes" id="UP000324162">
    <property type="component" value="Unassembled WGS sequence"/>
</dbReference>
<comment type="caution">
    <text evidence="3">The sequence shown here is derived from an EMBL/GenBank/DDBJ whole genome shotgun (WGS) entry which is preliminary data.</text>
</comment>
<keyword evidence="4" id="KW-1185">Reference proteome</keyword>
<dbReference type="InterPro" id="IPR001173">
    <property type="entry name" value="Glyco_trans_2-like"/>
</dbReference>
<dbReference type="InterPro" id="IPR029044">
    <property type="entry name" value="Nucleotide-diphossugar_trans"/>
</dbReference>
<gene>
    <name evidence="3" type="ORF">EU508_17015</name>
    <name evidence="2" type="ORF">EU509_17915</name>
</gene>
<evidence type="ECO:0000313" key="5">
    <source>
        <dbReference type="Proteomes" id="UP000324162"/>
    </source>
</evidence>
<dbReference type="PANTHER" id="PTHR48090">
    <property type="entry name" value="UNDECAPRENYL-PHOSPHATE 4-DEOXY-4-FORMAMIDO-L-ARABINOSE TRANSFERASE-RELATED"/>
    <property type="match status" value="1"/>
</dbReference>
<dbReference type="SUPFAM" id="SSF53448">
    <property type="entry name" value="Nucleotide-diphospho-sugar transferases"/>
    <property type="match status" value="1"/>
</dbReference>
<dbReference type="Proteomes" id="UP000322915">
    <property type="component" value="Unassembled WGS sequence"/>
</dbReference>
<dbReference type="EMBL" id="SEUK01000054">
    <property type="protein sequence ID" value="KAA1157431.1"/>
    <property type="molecule type" value="Genomic_DNA"/>
</dbReference>
<dbReference type="Pfam" id="PF00535">
    <property type="entry name" value="Glycos_transf_2"/>
    <property type="match status" value="1"/>
</dbReference>
<accession>A0A833AEP7</accession>
<dbReference type="AlphaFoldDB" id="A0A833AEP7"/>
<dbReference type="CDD" id="cd04179">
    <property type="entry name" value="DPM_DPG-synthase_like"/>
    <property type="match status" value="1"/>
</dbReference>
<protein>
    <submittedName>
        <fullName evidence="3">Glycosyltransferase</fullName>
    </submittedName>
</protein>
<proteinExistence type="predicted"/>